<evidence type="ECO:0000256" key="1">
    <source>
        <dbReference type="SAM" id="MobiDB-lite"/>
    </source>
</evidence>
<dbReference type="EMBL" id="JBIRXV010000006">
    <property type="protein sequence ID" value="MFI2324059.1"/>
    <property type="molecule type" value="Genomic_DNA"/>
</dbReference>
<keyword evidence="3" id="KW-1185">Reference proteome</keyword>
<organism evidence="2 3">
    <name type="scientific">Nocardia beijingensis</name>
    <dbReference type="NCBI Taxonomy" id="95162"/>
    <lineage>
        <taxon>Bacteria</taxon>
        <taxon>Bacillati</taxon>
        <taxon>Actinomycetota</taxon>
        <taxon>Actinomycetes</taxon>
        <taxon>Mycobacteriales</taxon>
        <taxon>Nocardiaceae</taxon>
        <taxon>Nocardia</taxon>
    </lineage>
</organism>
<protein>
    <recommendedName>
        <fullName evidence="4">TniQ protein</fullName>
    </recommendedName>
</protein>
<feature type="compositionally biased region" description="Basic and acidic residues" evidence="1">
    <location>
        <begin position="1"/>
        <end position="18"/>
    </location>
</feature>
<reference evidence="2 3" key="1">
    <citation type="submission" date="2024-10" db="EMBL/GenBank/DDBJ databases">
        <title>The Natural Products Discovery Center: Release of the First 8490 Sequenced Strains for Exploring Actinobacteria Biosynthetic Diversity.</title>
        <authorList>
            <person name="Kalkreuter E."/>
            <person name="Kautsar S.A."/>
            <person name="Yang D."/>
            <person name="Bader C.D."/>
            <person name="Teijaro C.N."/>
            <person name="Fluegel L."/>
            <person name="Davis C.M."/>
            <person name="Simpson J.R."/>
            <person name="Lauterbach L."/>
            <person name="Steele A.D."/>
            <person name="Gui C."/>
            <person name="Meng S."/>
            <person name="Li G."/>
            <person name="Viehrig K."/>
            <person name="Ye F."/>
            <person name="Su P."/>
            <person name="Kiefer A.F."/>
            <person name="Nichols A."/>
            <person name="Cepeda A.J."/>
            <person name="Yan W."/>
            <person name="Fan B."/>
            <person name="Jiang Y."/>
            <person name="Adhikari A."/>
            <person name="Zheng C.-J."/>
            <person name="Schuster L."/>
            <person name="Cowan T.M."/>
            <person name="Smanski M.J."/>
            <person name="Chevrette M.G."/>
            <person name="De Carvalho L.P.S."/>
            <person name="Shen B."/>
        </authorList>
    </citation>
    <scope>NUCLEOTIDE SEQUENCE [LARGE SCALE GENOMIC DNA]</scope>
    <source>
        <strain evidence="2 3">NPDC019626</strain>
    </source>
</reference>
<comment type="caution">
    <text evidence="2">The sequence shown here is derived from an EMBL/GenBank/DDBJ whole genome shotgun (WGS) entry which is preliminary data.</text>
</comment>
<evidence type="ECO:0000313" key="2">
    <source>
        <dbReference type="EMBL" id="MFI2324059.1"/>
    </source>
</evidence>
<evidence type="ECO:0000313" key="3">
    <source>
        <dbReference type="Proteomes" id="UP001611450"/>
    </source>
</evidence>
<dbReference type="RefSeq" id="WP_396946731.1">
    <property type="nucleotide sequence ID" value="NZ_JBIRXV010000006.1"/>
</dbReference>
<name>A0ABW7WM46_9NOCA</name>
<accession>A0ABW7WM46</accession>
<dbReference type="Proteomes" id="UP001611450">
    <property type="component" value="Unassembled WGS sequence"/>
</dbReference>
<evidence type="ECO:0008006" key="4">
    <source>
        <dbReference type="Google" id="ProtNLM"/>
    </source>
</evidence>
<proteinExistence type="predicted"/>
<sequence>MSKDVGGRKFRPPEDAQKLSKQSITEAKAAFAEFDRRAGRHRGRYHEDESVPPGAGTLEVMPRRVYGDRSVERWPGSADERAALQVRAESERRLQNRTRVALQWADMPAAMRAGYGEAGVWELARRNASFTEDVDDLAGHLNAAGLPARPGTVWDRRSVSEVIGLLWPQELAGVWPRGELGTYPGYLGPLRDKPGFITQFSVTAPPRGQFRCMRCGARWPAGWPDTGDGLRELRCPDCLTPGGSTATRDTEHSIIDLHWMMDRFAPRAVGPCSTCGAARELLPRGYSGPERVLYWTCAHGDALRRDEHFMTSLERAEWESTAAHYAYWLAVDMLRLAFYSGEVTDLPFGATYVARDGSDERWVYRPDGWERQDGGTAGTTTSRPLDQRHEQT</sequence>
<gene>
    <name evidence="2" type="ORF">ACH47G_26575</name>
</gene>
<feature type="region of interest" description="Disordered" evidence="1">
    <location>
        <begin position="365"/>
        <end position="392"/>
    </location>
</feature>
<feature type="region of interest" description="Disordered" evidence="1">
    <location>
        <begin position="1"/>
        <end position="58"/>
    </location>
</feature>